<evidence type="ECO:0000256" key="1">
    <source>
        <dbReference type="SAM" id="MobiDB-lite"/>
    </source>
</evidence>
<name>A0A0U1ZH54_9CAUD</name>
<sequence length="65" mass="7221">MPLKGSSSRCKTCSIVNPKPLGKPYHVPIRHHVRIPPRSLAGGKPQAPPCTGRHAGPWHRTVRRR</sequence>
<organism evidence="2 3">
    <name type="scientific">Ralstonia phage phiITL-1</name>
    <dbReference type="NCBI Taxonomy" id="1597967"/>
    <lineage>
        <taxon>Viruses</taxon>
        <taxon>Duplodnaviria</taxon>
        <taxon>Heunggongvirae</taxon>
        <taxon>Uroviricota</taxon>
        <taxon>Caudoviricetes</taxon>
        <taxon>Autographivirales</taxon>
        <taxon>Autotranscriptaviridae</taxon>
        <taxon>Serkorvirus</taxon>
        <taxon>Serkorvirus ITL1</taxon>
    </lineage>
</organism>
<dbReference type="RefSeq" id="YP_009785055.1">
    <property type="nucleotide sequence ID" value="NC_047751.1"/>
</dbReference>
<proteinExistence type="predicted"/>
<feature type="compositionally biased region" description="Basic residues" evidence="1">
    <location>
        <begin position="56"/>
        <end position="65"/>
    </location>
</feature>
<dbReference type="EMBL" id="KP343639">
    <property type="protein sequence ID" value="AJT60802.1"/>
    <property type="molecule type" value="Genomic_DNA"/>
</dbReference>
<accession>A0A0U1ZH54</accession>
<dbReference type="Proteomes" id="UP000223875">
    <property type="component" value="Segment"/>
</dbReference>
<feature type="region of interest" description="Disordered" evidence="1">
    <location>
        <begin position="37"/>
        <end position="65"/>
    </location>
</feature>
<reference evidence="2 3" key="1">
    <citation type="submission" date="2015-01" db="EMBL/GenBank/DDBJ databases">
        <title>Genomic characterization of bacteriophage ITL-1, lytic for Rasltonia solanacearum.</title>
        <authorList>
            <person name="Hernandez-Romano J."/>
            <person name="Martinez-Barnetche J."/>
            <person name="Tellez-Sosa J.M."/>
            <person name="Gomez-Barreto R.E."/>
            <person name="Teran-Leon I."/>
            <person name="Serrano-Plancarte R."/>
            <person name="Zavala-Padilla G."/>
            <person name="Estrada-Carrillo M."/>
        </authorList>
    </citation>
    <scope>NUCLEOTIDE SEQUENCE [LARGE SCALE GENOMIC DNA]</scope>
</reference>
<dbReference type="KEGG" id="vg:54975101"/>
<dbReference type="GeneID" id="54975101"/>
<evidence type="ECO:0000313" key="2">
    <source>
        <dbReference type="EMBL" id="AJT60802.1"/>
    </source>
</evidence>
<keyword evidence="3" id="KW-1185">Reference proteome</keyword>
<protein>
    <submittedName>
        <fullName evidence="2">Uncharacterized protein</fullName>
    </submittedName>
</protein>
<evidence type="ECO:0000313" key="3">
    <source>
        <dbReference type="Proteomes" id="UP000223875"/>
    </source>
</evidence>